<gene>
    <name evidence="1" type="ORF">KP509_34G048700</name>
</gene>
<comment type="caution">
    <text evidence="1">The sequence shown here is derived from an EMBL/GenBank/DDBJ whole genome shotgun (WGS) entry which is preliminary data.</text>
</comment>
<accession>A0A8T2QJS2</accession>
<reference evidence="1" key="1">
    <citation type="submission" date="2021-08" db="EMBL/GenBank/DDBJ databases">
        <title>WGS assembly of Ceratopteris richardii.</title>
        <authorList>
            <person name="Marchant D.B."/>
            <person name="Chen G."/>
            <person name="Jenkins J."/>
            <person name="Shu S."/>
            <person name="Leebens-Mack J."/>
            <person name="Grimwood J."/>
            <person name="Schmutz J."/>
            <person name="Soltis P."/>
            <person name="Soltis D."/>
            <person name="Chen Z.-H."/>
        </authorList>
    </citation>
    <scope>NUCLEOTIDE SEQUENCE</scope>
    <source>
        <strain evidence="1">Whitten #5841</strain>
        <tissue evidence="1">Leaf</tissue>
    </source>
</reference>
<name>A0A8T2QJS2_CERRI</name>
<dbReference type="AlphaFoldDB" id="A0A8T2QJS2"/>
<evidence type="ECO:0000313" key="1">
    <source>
        <dbReference type="EMBL" id="KAH7284317.1"/>
    </source>
</evidence>
<keyword evidence="2" id="KW-1185">Reference proteome</keyword>
<protein>
    <submittedName>
        <fullName evidence="1">Uncharacterized protein</fullName>
    </submittedName>
</protein>
<evidence type="ECO:0000313" key="2">
    <source>
        <dbReference type="Proteomes" id="UP000825935"/>
    </source>
</evidence>
<dbReference type="Proteomes" id="UP000825935">
    <property type="component" value="Chromosome 34"/>
</dbReference>
<proteinExistence type="predicted"/>
<sequence>MLEAHISSSLSFLRHLCTHGLCMKLAMLSVQLVMIALHSWPVHEVGDAICTISYDSLVLSLVKRRRIAICLQLRDSKYNSCKSVCVCRSVSPCCFVCADLYLLVGEIYTDRLCECLSLCLSFYLRHSCFCSST</sequence>
<dbReference type="EMBL" id="CM035439">
    <property type="protein sequence ID" value="KAH7284317.1"/>
    <property type="molecule type" value="Genomic_DNA"/>
</dbReference>
<organism evidence="1 2">
    <name type="scientific">Ceratopteris richardii</name>
    <name type="common">Triangle waterfern</name>
    <dbReference type="NCBI Taxonomy" id="49495"/>
    <lineage>
        <taxon>Eukaryota</taxon>
        <taxon>Viridiplantae</taxon>
        <taxon>Streptophyta</taxon>
        <taxon>Embryophyta</taxon>
        <taxon>Tracheophyta</taxon>
        <taxon>Polypodiopsida</taxon>
        <taxon>Polypodiidae</taxon>
        <taxon>Polypodiales</taxon>
        <taxon>Pteridineae</taxon>
        <taxon>Pteridaceae</taxon>
        <taxon>Parkerioideae</taxon>
        <taxon>Ceratopteris</taxon>
    </lineage>
</organism>